<keyword evidence="2" id="KW-1185">Reference proteome</keyword>
<dbReference type="OrthoDB" id="3172893at2759"/>
<name>A0A0C3B041_SERVB</name>
<protein>
    <recommendedName>
        <fullName evidence="3">F-box domain-containing protein</fullName>
    </recommendedName>
</protein>
<evidence type="ECO:0000313" key="2">
    <source>
        <dbReference type="Proteomes" id="UP000054097"/>
    </source>
</evidence>
<organism evidence="1 2">
    <name type="scientific">Serendipita vermifera MAFF 305830</name>
    <dbReference type="NCBI Taxonomy" id="933852"/>
    <lineage>
        <taxon>Eukaryota</taxon>
        <taxon>Fungi</taxon>
        <taxon>Dikarya</taxon>
        <taxon>Basidiomycota</taxon>
        <taxon>Agaricomycotina</taxon>
        <taxon>Agaricomycetes</taxon>
        <taxon>Sebacinales</taxon>
        <taxon>Serendipitaceae</taxon>
        <taxon>Serendipita</taxon>
    </lineage>
</organism>
<evidence type="ECO:0000313" key="1">
    <source>
        <dbReference type="EMBL" id="KIM30125.1"/>
    </source>
</evidence>
<dbReference type="EMBL" id="KN824286">
    <property type="protein sequence ID" value="KIM30125.1"/>
    <property type="molecule type" value="Genomic_DNA"/>
</dbReference>
<dbReference type="Proteomes" id="UP000054097">
    <property type="component" value="Unassembled WGS sequence"/>
</dbReference>
<dbReference type="AlphaFoldDB" id="A0A0C3B041"/>
<dbReference type="HOGENOM" id="CLU_046322_0_0_1"/>
<accession>A0A0C3B041</accession>
<evidence type="ECO:0008006" key="3">
    <source>
        <dbReference type="Google" id="ProtNLM"/>
    </source>
</evidence>
<reference evidence="2" key="2">
    <citation type="submission" date="2015-01" db="EMBL/GenBank/DDBJ databases">
        <title>Evolutionary Origins and Diversification of the Mycorrhizal Mutualists.</title>
        <authorList>
            <consortium name="DOE Joint Genome Institute"/>
            <consortium name="Mycorrhizal Genomics Consortium"/>
            <person name="Kohler A."/>
            <person name="Kuo A."/>
            <person name="Nagy L.G."/>
            <person name="Floudas D."/>
            <person name="Copeland A."/>
            <person name="Barry K.W."/>
            <person name="Cichocki N."/>
            <person name="Veneault-Fourrey C."/>
            <person name="LaButti K."/>
            <person name="Lindquist E.A."/>
            <person name="Lipzen A."/>
            <person name="Lundell T."/>
            <person name="Morin E."/>
            <person name="Murat C."/>
            <person name="Riley R."/>
            <person name="Ohm R."/>
            <person name="Sun H."/>
            <person name="Tunlid A."/>
            <person name="Henrissat B."/>
            <person name="Grigoriev I.V."/>
            <person name="Hibbett D.S."/>
            <person name="Martin F."/>
        </authorList>
    </citation>
    <scope>NUCLEOTIDE SEQUENCE [LARGE SCALE GENOMIC DNA]</scope>
    <source>
        <strain evidence="2">MAFF 305830</strain>
    </source>
</reference>
<reference evidence="1 2" key="1">
    <citation type="submission" date="2014-04" db="EMBL/GenBank/DDBJ databases">
        <authorList>
            <consortium name="DOE Joint Genome Institute"/>
            <person name="Kuo A."/>
            <person name="Zuccaro A."/>
            <person name="Kohler A."/>
            <person name="Nagy L.G."/>
            <person name="Floudas D."/>
            <person name="Copeland A."/>
            <person name="Barry K.W."/>
            <person name="Cichocki N."/>
            <person name="Veneault-Fourrey C."/>
            <person name="LaButti K."/>
            <person name="Lindquist E.A."/>
            <person name="Lipzen A."/>
            <person name="Lundell T."/>
            <person name="Morin E."/>
            <person name="Murat C."/>
            <person name="Sun H."/>
            <person name="Tunlid A."/>
            <person name="Henrissat B."/>
            <person name="Grigoriev I.V."/>
            <person name="Hibbett D.S."/>
            <person name="Martin F."/>
            <person name="Nordberg H.P."/>
            <person name="Cantor M.N."/>
            <person name="Hua S.X."/>
        </authorList>
    </citation>
    <scope>NUCLEOTIDE SEQUENCE [LARGE SCALE GENOMIC DNA]</scope>
    <source>
        <strain evidence="1 2">MAFF 305830</strain>
    </source>
</reference>
<proteinExistence type="predicted"/>
<gene>
    <name evidence="1" type="ORF">M408DRAFT_101437</name>
</gene>
<sequence length="470" mass="52877">MRLFNGLPVETVLQIIKECRLPQSIDTPIIGSDAAWQPWSSLSEFQKNHIDTAVEDNTYRSTLKALRLTNKAMNTLVEPYLFEEVNMFFDQNPGYGKCVQAHVTKPQGKHVRVIRANVDSALATLFLGIDEEEGEEGGEGLYWPLMWVTFLANVIADCPNVRSLGLYHHHWETDFTPITEKIIPLIEKGTLVSLGIYSLQIMRRSSIWPANFVDRGTSGPIKLLNEVAASVVSNLKALDIVEEWMPCETYAALQVSPAFAQLTSLTVRYAFRHNILWVSDTAERLGAWTPRMRLTRLQLISCQTVYAPDIPILVGLFETLEELLVSTCGHGDDVIPPRRSPGWSAQPDALWKRKVTLKEFVIEHMSRWEILALGIIPSLTVVCANVWPAEMLNALEEDGELFPATKLLRVLPNKVLQGGEGENSSEEPNDINDSNTAGSIARRLDAVCEERKVEVRRDASRYRPCTCCRY</sequence>